<evidence type="ECO:0000313" key="2">
    <source>
        <dbReference type="EMBL" id="RKN30666.1"/>
    </source>
</evidence>
<evidence type="ECO:0000313" key="3">
    <source>
        <dbReference type="Proteomes" id="UP000275865"/>
    </source>
</evidence>
<reference evidence="2 3" key="1">
    <citation type="submission" date="2018-09" db="EMBL/GenBank/DDBJ databases">
        <title>Micromonospora sp. nov. MS1-9, isolated from a root of Musa sp.</title>
        <authorList>
            <person name="Kuncharoen N."/>
            <person name="Kudo T."/>
            <person name="Ohkuma M."/>
            <person name="Yuki M."/>
            <person name="Tanasupawat S."/>
        </authorList>
    </citation>
    <scope>NUCLEOTIDE SEQUENCE [LARGE SCALE GENOMIC DNA]</scope>
    <source>
        <strain evidence="2 3">MS1-9</strain>
    </source>
</reference>
<dbReference type="RefSeq" id="WP_120689820.1">
    <property type="nucleotide sequence ID" value="NZ_RAZT01000009.1"/>
</dbReference>
<keyword evidence="1" id="KW-0472">Membrane</keyword>
<sequence>MSRPWFGVLAALLLTAGGALAGAAAAGLVLLAGLVGWLAVRILGGDVAATGLGDRVARRR</sequence>
<protein>
    <submittedName>
        <fullName evidence="2">Uncharacterized protein</fullName>
    </submittedName>
</protein>
<organism evidence="2 3">
    <name type="scientific">Micromonospora musae</name>
    <dbReference type="NCBI Taxonomy" id="1894970"/>
    <lineage>
        <taxon>Bacteria</taxon>
        <taxon>Bacillati</taxon>
        <taxon>Actinomycetota</taxon>
        <taxon>Actinomycetes</taxon>
        <taxon>Micromonosporales</taxon>
        <taxon>Micromonosporaceae</taxon>
        <taxon>Micromonospora</taxon>
    </lineage>
</organism>
<dbReference type="EMBL" id="RAZT01000009">
    <property type="protein sequence ID" value="RKN30666.1"/>
    <property type="molecule type" value="Genomic_DNA"/>
</dbReference>
<evidence type="ECO:0000256" key="1">
    <source>
        <dbReference type="SAM" id="Phobius"/>
    </source>
</evidence>
<dbReference type="Proteomes" id="UP000275865">
    <property type="component" value="Unassembled WGS sequence"/>
</dbReference>
<comment type="caution">
    <text evidence="2">The sequence shown here is derived from an EMBL/GenBank/DDBJ whole genome shotgun (WGS) entry which is preliminary data.</text>
</comment>
<gene>
    <name evidence="2" type="ORF">D7044_19970</name>
</gene>
<feature type="transmembrane region" description="Helical" evidence="1">
    <location>
        <begin position="31"/>
        <end position="52"/>
    </location>
</feature>
<accession>A0A3A9YFH8</accession>
<keyword evidence="1" id="KW-1133">Transmembrane helix</keyword>
<name>A0A3A9YFH8_9ACTN</name>
<proteinExistence type="predicted"/>
<dbReference type="AlphaFoldDB" id="A0A3A9YFH8"/>
<keyword evidence="1" id="KW-0812">Transmembrane</keyword>